<dbReference type="AlphaFoldDB" id="A0A0H2KPX0"/>
<feature type="transmembrane region" description="Helical" evidence="9">
    <location>
        <begin position="12"/>
        <end position="33"/>
    </location>
</feature>
<keyword evidence="9" id="KW-1133">Transmembrane helix</keyword>
<evidence type="ECO:0000256" key="7">
    <source>
        <dbReference type="ARBA" id="ARBA00022840"/>
    </source>
</evidence>
<dbReference type="InterPro" id="IPR003594">
    <property type="entry name" value="HATPase_dom"/>
</dbReference>
<comment type="caution">
    <text evidence="12">The sequence shown here is derived from an EMBL/GenBank/DDBJ whole genome shotgun (WGS) entry which is preliminary data.</text>
</comment>
<dbReference type="RefSeq" id="WP_052877709.1">
    <property type="nucleotide sequence ID" value="NZ_JNBQ01000024.1"/>
</dbReference>
<keyword evidence="3" id="KW-0597">Phosphoprotein</keyword>
<evidence type="ECO:0000313" key="12">
    <source>
        <dbReference type="EMBL" id="KLN33899.1"/>
    </source>
</evidence>
<comment type="catalytic activity">
    <reaction evidence="1">
        <text>ATP + protein L-histidine = ADP + protein N-phospho-L-histidine.</text>
        <dbReference type="EC" id="2.7.13.3"/>
    </reaction>
</comment>
<organism evidence="12 13">
    <name type="scientific">Cellulosimicrobium funkei</name>
    <dbReference type="NCBI Taxonomy" id="264251"/>
    <lineage>
        <taxon>Bacteria</taxon>
        <taxon>Bacillati</taxon>
        <taxon>Actinomycetota</taxon>
        <taxon>Actinomycetes</taxon>
        <taxon>Micrococcales</taxon>
        <taxon>Promicromonosporaceae</taxon>
        <taxon>Cellulosimicrobium</taxon>
    </lineage>
</organism>
<dbReference type="SUPFAM" id="SSF55874">
    <property type="entry name" value="ATPase domain of HSP90 chaperone/DNA topoisomerase II/histidine kinase"/>
    <property type="match status" value="1"/>
</dbReference>
<evidence type="ECO:0000256" key="9">
    <source>
        <dbReference type="SAM" id="Phobius"/>
    </source>
</evidence>
<evidence type="ECO:0000256" key="2">
    <source>
        <dbReference type="ARBA" id="ARBA00012438"/>
    </source>
</evidence>
<evidence type="ECO:0000256" key="3">
    <source>
        <dbReference type="ARBA" id="ARBA00022553"/>
    </source>
</evidence>
<evidence type="ECO:0000259" key="11">
    <source>
        <dbReference type="Pfam" id="PF07730"/>
    </source>
</evidence>
<evidence type="ECO:0000256" key="1">
    <source>
        <dbReference type="ARBA" id="ARBA00000085"/>
    </source>
</evidence>
<keyword evidence="13" id="KW-1185">Reference proteome</keyword>
<feature type="domain" description="Histidine kinase/HSP90-like ATPase" evidence="10">
    <location>
        <begin position="285"/>
        <end position="365"/>
    </location>
</feature>
<dbReference type="EC" id="2.7.13.3" evidence="2"/>
<dbReference type="PANTHER" id="PTHR24421:SF10">
    <property type="entry name" value="NITRATE_NITRITE SENSOR PROTEIN NARQ"/>
    <property type="match status" value="1"/>
</dbReference>
<protein>
    <recommendedName>
        <fullName evidence="2">histidine kinase</fullName>
        <ecNumber evidence="2">2.7.13.3</ecNumber>
    </recommendedName>
</protein>
<dbReference type="InterPro" id="IPR036890">
    <property type="entry name" value="HATPase_C_sf"/>
</dbReference>
<evidence type="ECO:0000256" key="6">
    <source>
        <dbReference type="ARBA" id="ARBA00022777"/>
    </source>
</evidence>
<dbReference type="Gene3D" id="3.30.565.10">
    <property type="entry name" value="Histidine kinase-like ATPase, C-terminal domain"/>
    <property type="match status" value="1"/>
</dbReference>
<evidence type="ECO:0000256" key="5">
    <source>
        <dbReference type="ARBA" id="ARBA00022741"/>
    </source>
</evidence>
<evidence type="ECO:0000259" key="10">
    <source>
        <dbReference type="Pfam" id="PF02518"/>
    </source>
</evidence>
<dbReference type="Proteomes" id="UP000035265">
    <property type="component" value="Unassembled WGS sequence"/>
</dbReference>
<dbReference type="GO" id="GO:0016020">
    <property type="term" value="C:membrane"/>
    <property type="evidence" value="ECO:0007669"/>
    <property type="project" value="InterPro"/>
</dbReference>
<keyword evidence="6" id="KW-0418">Kinase</keyword>
<keyword evidence="7" id="KW-0067">ATP-binding</keyword>
<keyword evidence="8" id="KW-0902">Two-component regulatory system</keyword>
<feature type="transmembrane region" description="Helical" evidence="9">
    <location>
        <begin position="39"/>
        <end position="61"/>
    </location>
</feature>
<dbReference type="GO" id="GO:0000155">
    <property type="term" value="F:phosphorelay sensor kinase activity"/>
    <property type="evidence" value="ECO:0007669"/>
    <property type="project" value="InterPro"/>
</dbReference>
<feature type="transmembrane region" description="Helical" evidence="9">
    <location>
        <begin position="73"/>
        <end position="102"/>
    </location>
</feature>
<evidence type="ECO:0000256" key="8">
    <source>
        <dbReference type="ARBA" id="ARBA00023012"/>
    </source>
</evidence>
<dbReference type="STRING" id="264251.FB00_15260"/>
<sequence>MRRTDPEVWAGVAMLVVILGIGALVPIAAPGALTVPVVAWLAVFAAFVLVTVVIVLGSGFATPRARTLLGAQVVLVATLVLTAPGAGWLPILLVVVAALSVYVAPVPVVAVVVAVNVVVVGVASGLRGSVTDALLTATIYLLLQVASVGSTLALQRERRMREQLAVAHVELRAAAVLRDESTRSEERLRIARELHDVLGHQLTVLALELETASHQDGERAREHVVRAKDVARELLGDVRATVGELRRQAPSLEESLGSLVGRVTVPRVRIAVDDDVTVDEEQTVVLVRVVQEALTNAIRHAEATVLDVAVTAEEGRVRLVAQDDGWGAARVEPGNGLRGIEERVRAAGGTVRLDGRSGFRVEVELAPEHRAALTERRRAGGDVRAIPRGTAPVRPTVPGA</sequence>
<dbReference type="CDD" id="cd16917">
    <property type="entry name" value="HATPase_UhpB-NarQ-NarX-like"/>
    <property type="match status" value="1"/>
</dbReference>
<feature type="transmembrane region" description="Helical" evidence="9">
    <location>
        <begin position="108"/>
        <end position="126"/>
    </location>
</feature>
<dbReference type="InterPro" id="IPR050482">
    <property type="entry name" value="Sensor_HK_TwoCompSys"/>
</dbReference>
<keyword evidence="9" id="KW-0472">Membrane</keyword>
<accession>A0A0H2KPX0</accession>
<dbReference type="EMBL" id="JNBQ01000024">
    <property type="protein sequence ID" value="KLN33899.1"/>
    <property type="molecule type" value="Genomic_DNA"/>
</dbReference>
<feature type="transmembrane region" description="Helical" evidence="9">
    <location>
        <begin position="133"/>
        <end position="154"/>
    </location>
</feature>
<dbReference type="PATRIC" id="fig|264251.5.peg.3106"/>
<proteinExistence type="predicted"/>
<dbReference type="Pfam" id="PF02518">
    <property type="entry name" value="HATPase_c"/>
    <property type="match status" value="1"/>
</dbReference>
<keyword evidence="9" id="KW-0812">Transmembrane</keyword>
<dbReference type="InterPro" id="IPR011712">
    <property type="entry name" value="Sig_transdc_His_kin_sub3_dim/P"/>
</dbReference>
<evidence type="ECO:0000313" key="13">
    <source>
        <dbReference type="Proteomes" id="UP000035265"/>
    </source>
</evidence>
<dbReference type="PANTHER" id="PTHR24421">
    <property type="entry name" value="NITRATE/NITRITE SENSOR PROTEIN NARX-RELATED"/>
    <property type="match status" value="1"/>
</dbReference>
<dbReference type="GO" id="GO:0046983">
    <property type="term" value="F:protein dimerization activity"/>
    <property type="evidence" value="ECO:0007669"/>
    <property type="project" value="InterPro"/>
</dbReference>
<name>A0A0H2KPX0_9MICO</name>
<dbReference type="GO" id="GO:0005524">
    <property type="term" value="F:ATP binding"/>
    <property type="evidence" value="ECO:0007669"/>
    <property type="project" value="UniProtKB-KW"/>
</dbReference>
<dbReference type="Pfam" id="PF07730">
    <property type="entry name" value="HisKA_3"/>
    <property type="match status" value="1"/>
</dbReference>
<evidence type="ECO:0000256" key="4">
    <source>
        <dbReference type="ARBA" id="ARBA00022679"/>
    </source>
</evidence>
<gene>
    <name evidence="12" type="ORF">FB00_15260</name>
</gene>
<dbReference type="Gene3D" id="1.20.5.1930">
    <property type="match status" value="1"/>
</dbReference>
<feature type="domain" description="Signal transduction histidine kinase subgroup 3 dimerisation and phosphoacceptor" evidence="11">
    <location>
        <begin position="186"/>
        <end position="248"/>
    </location>
</feature>
<keyword evidence="5" id="KW-0547">Nucleotide-binding</keyword>
<keyword evidence="4" id="KW-0808">Transferase</keyword>
<reference evidence="12 13" key="1">
    <citation type="submission" date="2014-05" db="EMBL/GenBank/DDBJ databases">
        <title>Cellulosimicrobium funkei U11 genome.</title>
        <authorList>
            <person name="Hu C."/>
            <person name="Gong Y."/>
            <person name="Wan W."/>
            <person name="Jiang M."/>
        </authorList>
    </citation>
    <scope>NUCLEOTIDE SEQUENCE [LARGE SCALE GENOMIC DNA]</scope>
    <source>
        <strain evidence="12 13">U11</strain>
    </source>
</reference>